<evidence type="ECO:0000256" key="4">
    <source>
        <dbReference type="ARBA" id="ARBA00058905"/>
    </source>
</evidence>
<name>A0A087C760_9BIFI</name>
<dbReference type="SUPFAM" id="SSF51445">
    <property type="entry name" value="(Trans)glycosidases"/>
    <property type="match status" value="1"/>
</dbReference>
<comment type="function">
    <text evidence="4">Catalyzes the hydrolysis of a non-reducing terminal alpha-L-arabinopyranosidic linkage in ginsenoside Rb2 (alpha-L-arabinopyranosyl-(1-&gt;6)-alpha-D-glucopyranosyl) to release alpha-D-glucopyranosyl (Rd). It is not able to hydrolyze alpha-L-arabinofuranosyl-(1-&gt;6)-alpha-D-glucopyranosyl (Rc).</text>
</comment>
<dbReference type="Gene3D" id="3.40.50.1700">
    <property type="entry name" value="Glycoside hydrolase family 3 C-terminal domain"/>
    <property type="match status" value="1"/>
</dbReference>
<evidence type="ECO:0000313" key="9">
    <source>
        <dbReference type="Proteomes" id="UP000029082"/>
    </source>
</evidence>
<evidence type="ECO:0000256" key="2">
    <source>
        <dbReference type="ARBA" id="ARBA00011881"/>
    </source>
</evidence>
<dbReference type="GO" id="GO:0008422">
    <property type="term" value="F:beta-glucosidase activity"/>
    <property type="evidence" value="ECO:0007669"/>
    <property type="project" value="UniProtKB-ARBA"/>
</dbReference>
<evidence type="ECO:0000256" key="1">
    <source>
        <dbReference type="ARBA" id="ARBA00005336"/>
    </source>
</evidence>
<comment type="caution">
    <text evidence="8">The sequence shown here is derived from an EMBL/GenBank/DDBJ whole genome shotgun (WGS) entry which is preliminary data.</text>
</comment>
<organism evidence="8 9">
    <name type="scientific">Bifidobacterium mongoliense DSM 21395</name>
    <dbReference type="NCBI Taxonomy" id="1437603"/>
    <lineage>
        <taxon>Bacteria</taxon>
        <taxon>Bacillati</taxon>
        <taxon>Actinomycetota</taxon>
        <taxon>Actinomycetes</taxon>
        <taxon>Bifidobacteriales</taxon>
        <taxon>Bifidobacteriaceae</taxon>
        <taxon>Bifidobacterium</taxon>
    </lineage>
</organism>
<dbReference type="InterPro" id="IPR036962">
    <property type="entry name" value="Glyco_hydro_3_N_sf"/>
</dbReference>
<dbReference type="GO" id="GO:0005975">
    <property type="term" value="P:carbohydrate metabolic process"/>
    <property type="evidence" value="ECO:0007669"/>
    <property type="project" value="InterPro"/>
</dbReference>
<dbReference type="InterPro" id="IPR026891">
    <property type="entry name" value="Fn3-like"/>
</dbReference>
<dbReference type="InterPro" id="IPR013783">
    <property type="entry name" value="Ig-like_fold"/>
</dbReference>
<dbReference type="Pfam" id="PF01915">
    <property type="entry name" value="Glyco_hydro_3_C"/>
    <property type="match status" value="1"/>
</dbReference>
<feature type="compositionally biased region" description="Basic and acidic residues" evidence="6">
    <location>
        <begin position="8"/>
        <end position="23"/>
    </location>
</feature>
<proteinExistence type="inferred from homology"/>
<dbReference type="eggNOG" id="COG1472">
    <property type="taxonomic scope" value="Bacteria"/>
</dbReference>
<accession>A0A087C760</accession>
<sequence length="710" mass="77574">MNETSMDDAARKATEAPRARDLSVEEQASLTSGADAWHLQGIESKGIGGYMITDGPHGLRKTAGDTGAIDLNHTVPTTCFPPAAGLSSSWNPELIRNVGEAMAEECIQEKVAVILGPGVNIKRNPLRISANVSARALREIYLPAFEHIVKTAQPWTMMCSYNRINGEHSAQNHWLLTPTCCVGSGATTHRDERLGADHDRVASLNAGLNLEMSPSFTDEQIVNGVRDGRVEPKQLETMAQGMIDLSAKTRKAMEIEGYRFDVDAHHEIARRAADESIVMLKNDANVLPADRGDSLAVIGEFARTPRYQGGGSSHITPTRMTGFLDALREDDVDARFAPGFTFDDAPQDPRLTDEALAAAKASDRMLMFLGLPNQAESEGFDRTTLDLPAKQLELLDQVTQVNDHVVVVLSNGSVVSVAPWRDKVQGILEAWLLGQAGGRALADVIFGDVSPSGKLAQSIPMRIEDDPSLVNWPGEEGHVDYGEGVFVGYRYYDTFDREVAYPFGYGLSYGSFELHDVTVRCTGDAAASVAVIVTNTSEVTAAQTVQVYVAPPKARVARPRHELKAFAKVALEPGESKRVEMALDERSFAYWSERFGDWRVEAGRYVIEVGTSSRDIADTVTVELEGDGKSMPLDEWSTFEEWRTDPVGGPIVEQMKRDADAGLLPALPEHNAGVELFLDGMPINSMTVLLGKGGKEITRYLLEQYARRIK</sequence>
<dbReference type="SMART" id="SM01217">
    <property type="entry name" value="Fn3_like"/>
    <property type="match status" value="1"/>
</dbReference>
<dbReference type="InterPro" id="IPR017853">
    <property type="entry name" value="GH"/>
</dbReference>
<dbReference type="Gene3D" id="3.20.20.300">
    <property type="entry name" value="Glycoside hydrolase, family 3, N-terminal domain"/>
    <property type="match status" value="2"/>
</dbReference>
<dbReference type="Pfam" id="PF14310">
    <property type="entry name" value="Fn3-like"/>
    <property type="match status" value="1"/>
</dbReference>
<keyword evidence="3 8" id="KW-0378">Hydrolase</keyword>
<comment type="similarity">
    <text evidence="1">Belongs to the glycosyl hydrolase 3 family.</text>
</comment>
<dbReference type="Gene3D" id="2.60.40.10">
    <property type="entry name" value="Immunoglobulins"/>
    <property type="match status" value="1"/>
</dbReference>
<dbReference type="FunFam" id="2.60.40.10:FF:000495">
    <property type="entry name" value="Periplasmic beta-glucosidase"/>
    <property type="match status" value="1"/>
</dbReference>
<feature type="domain" description="Fibronectin type III-like" evidence="7">
    <location>
        <begin position="543"/>
        <end position="613"/>
    </location>
</feature>
<dbReference type="PANTHER" id="PTHR42715">
    <property type="entry name" value="BETA-GLUCOSIDASE"/>
    <property type="match status" value="1"/>
</dbReference>
<protein>
    <recommendedName>
        <fullName evidence="5">Exo-alpha-(1-&gt;6)-L-arabinopyranosidase</fullName>
    </recommendedName>
</protein>
<evidence type="ECO:0000259" key="7">
    <source>
        <dbReference type="SMART" id="SM01217"/>
    </source>
</evidence>
<keyword evidence="8" id="KW-0326">Glycosidase</keyword>
<reference evidence="8 9" key="1">
    <citation type="submission" date="2014-03" db="EMBL/GenBank/DDBJ databases">
        <title>Genomics of Bifidobacteria.</title>
        <authorList>
            <person name="Ventura M."/>
            <person name="Milani C."/>
            <person name="Lugli G.A."/>
        </authorList>
    </citation>
    <scope>NUCLEOTIDE SEQUENCE [LARGE SCALE GENOMIC DNA]</scope>
    <source>
        <strain evidence="8 9">DSM 21395</strain>
    </source>
</reference>
<dbReference type="SUPFAM" id="SSF52279">
    <property type="entry name" value="Beta-D-glucan exohydrolase, C-terminal domain"/>
    <property type="match status" value="1"/>
</dbReference>
<gene>
    <name evidence="8" type="ORF">BMON_0306</name>
</gene>
<evidence type="ECO:0000256" key="6">
    <source>
        <dbReference type="SAM" id="MobiDB-lite"/>
    </source>
</evidence>
<dbReference type="PANTHER" id="PTHR42715:SF10">
    <property type="entry name" value="BETA-GLUCOSIDASE"/>
    <property type="match status" value="1"/>
</dbReference>
<evidence type="ECO:0000256" key="3">
    <source>
        <dbReference type="ARBA" id="ARBA00022801"/>
    </source>
</evidence>
<dbReference type="InterPro" id="IPR002772">
    <property type="entry name" value="Glyco_hydro_3_C"/>
</dbReference>
<evidence type="ECO:0000256" key="5">
    <source>
        <dbReference type="ARBA" id="ARBA00074219"/>
    </source>
</evidence>
<evidence type="ECO:0000313" key="8">
    <source>
        <dbReference type="EMBL" id="KFI79110.1"/>
    </source>
</evidence>
<dbReference type="InterPro" id="IPR050288">
    <property type="entry name" value="Cellulose_deg_GH3"/>
</dbReference>
<dbReference type="EMBL" id="JGZE01000002">
    <property type="protein sequence ID" value="KFI79110.1"/>
    <property type="molecule type" value="Genomic_DNA"/>
</dbReference>
<comment type="subunit">
    <text evidence="2">Homotetramer.</text>
</comment>
<feature type="region of interest" description="Disordered" evidence="6">
    <location>
        <begin position="1"/>
        <end position="27"/>
    </location>
</feature>
<dbReference type="PRINTS" id="PR00133">
    <property type="entry name" value="GLHYDRLASE3"/>
</dbReference>
<dbReference type="InterPro" id="IPR001764">
    <property type="entry name" value="Glyco_hydro_3_N"/>
</dbReference>
<dbReference type="STRING" id="1437603.GCA_000771525_01416"/>
<keyword evidence="9" id="KW-1185">Reference proteome</keyword>
<dbReference type="Proteomes" id="UP000029082">
    <property type="component" value="Unassembled WGS sequence"/>
</dbReference>
<dbReference type="InterPro" id="IPR036881">
    <property type="entry name" value="Glyco_hydro_3_C_sf"/>
</dbReference>
<dbReference type="AlphaFoldDB" id="A0A087C760"/>